<dbReference type="EMBL" id="JACNQW010000027">
    <property type="protein sequence ID" value="MBC5048706.1"/>
    <property type="molecule type" value="Genomic_DNA"/>
</dbReference>
<evidence type="ECO:0000313" key="2">
    <source>
        <dbReference type="Proteomes" id="UP000646540"/>
    </source>
</evidence>
<dbReference type="Proteomes" id="UP000646540">
    <property type="component" value="Unassembled WGS sequence"/>
</dbReference>
<evidence type="ECO:0000313" key="1">
    <source>
        <dbReference type="EMBL" id="MBC5048706.1"/>
    </source>
</evidence>
<protein>
    <submittedName>
        <fullName evidence="1">Uncharacterized protein</fullName>
    </submittedName>
</protein>
<organism evidence="1 2">
    <name type="scientific">Klebsiella quasipneumoniae</name>
    <dbReference type="NCBI Taxonomy" id="1463165"/>
    <lineage>
        <taxon>Bacteria</taxon>
        <taxon>Pseudomonadati</taxon>
        <taxon>Pseudomonadota</taxon>
        <taxon>Gammaproteobacteria</taxon>
        <taxon>Enterobacterales</taxon>
        <taxon>Enterobacteriaceae</taxon>
        <taxon>Klebsiella/Raoultella group</taxon>
        <taxon>Klebsiella</taxon>
        <taxon>Klebsiella pneumoniae complex</taxon>
    </lineage>
</organism>
<reference evidence="1" key="1">
    <citation type="submission" date="2020-08" db="EMBL/GenBank/DDBJ databases">
        <title>Genomic evolution and epidemiology of Klebsiella pneumoniae from a major hospital in Beijing, China, over a fifteen-year period: dissemination of known and novel high-risk clones.</title>
        <authorList>
            <person name="Palmieri M."/>
        </authorList>
    </citation>
    <scope>NUCLEOTIDE SEQUENCE</scope>
    <source>
        <strain evidence="1">K7050</strain>
    </source>
</reference>
<comment type="caution">
    <text evidence="1">The sequence shown here is derived from an EMBL/GenBank/DDBJ whole genome shotgun (WGS) entry which is preliminary data.</text>
</comment>
<gene>
    <name evidence="1" type="ORF">H8L09_25485</name>
</gene>
<accession>A0A8I0A0B7</accession>
<sequence>MTKQILPNELAEIVTGLLIKPELLGELDSREAHQAFMLDIGRVIADHCGGRINGITDGDVAKPYLSDIECTPTLHIEPDDRLSSTERNVWSNYHVEAWADEGQETILDTAIRNSDRAALQTLLIVAAQKESVGSPVIKRMTDWRIPEG</sequence>
<proteinExistence type="predicted"/>
<name>A0A8I0A0B7_9ENTR</name>
<dbReference type="RefSeq" id="WP_064183933.1">
    <property type="nucleotide sequence ID" value="NZ_CAAGWT010000018.1"/>
</dbReference>
<dbReference type="AlphaFoldDB" id="A0A8I0A0B7"/>